<evidence type="ECO:0000313" key="1">
    <source>
        <dbReference type="EMBL" id="BDZ41524.1"/>
    </source>
</evidence>
<dbReference type="EMBL" id="AP027729">
    <property type="protein sequence ID" value="BDZ41524.1"/>
    <property type="molecule type" value="Genomic_DNA"/>
</dbReference>
<sequence>MLDPHAAEDLPGGVDPARRDAVAHTTAAAMIDGARATEDPAVVDRLVRLVEREGLDQVAALWADSPATSLPGALWRLYVLREWVRRDAAAVSVRYRRGLEGGPGAPSVSEVVVGVGDAPTPDQVRELADAVLSGAFVGDLDVALDRAGSFCRVLALGAAHDADAHEAVDGPTADRMTRGASALLRTADDLTHAASLWRGSLLE</sequence>
<gene>
    <name evidence="1" type="ORF">GCM10025865_08230</name>
</gene>
<keyword evidence="2" id="KW-1185">Reference proteome</keyword>
<name>A0ABN6X9Q6_9CELL</name>
<proteinExistence type="predicted"/>
<accession>A0ABN6X9Q6</accession>
<dbReference type="Proteomes" id="UP001321475">
    <property type="component" value="Chromosome"/>
</dbReference>
<organism evidence="1 2">
    <name type="scientific">Paraoerskovia sediminicola</name>
    <dbReference type="NCBI Taxonomy" id="1138587"/>
    <lineage>
        <taxon>Bacteria</taxon>
        <taxon>Bacillati</taxon>
        <taxon>Actinomycetota</taxon>
        <taxon>Actinomycetes</taxon>
        <taxon>Micrococcales</taxon>
        <taxon>Cellulomonadaceae</taxon>
        <taxon>Paraoerskovia</taxon>
    </lineage>
</organism>
<evidence type="ECO:0008006" key="3">
    <source>
        <dbReference type="Google" id="ProtNLM"/>
    </source>
</evidence>
<evidence type="ECO:0000313" key="2">
    <source>
        <dbReference type="Proteomes" id="UP001321475"/>
    </source>
</evidence>
<reference evidence="2" key="1">
    <citation type="journal article" date="2019" name="Int. J. Syst. Evol. Microbiol.">
        <title>The Global Catalogue of Microorganisms (GCM) 10K type strain sequencing project: providing services to taxonomists for standard genome sequencing and annotation.</title>
        <authorList>
            <consortium name="The Broad Institute Genomics Platform"/>
            <consortium name="The Broad Institute Genome Sequencing Center for Infectious Disease"/>
            <person name="Wu L."/>
            <person name="Ma J."/>
        </authorList>
    </citation>
    <scope>NUCLEOTIDE SEQUENCE [LARGE SCALE GENOMIC DNA]</scope>
    <source>
        <strain evidence="2">NBRC 108565</strain>
    </source>
</reference>
<protein>
    <recommendedName>
        <fullName evidence="3">DNA-directed RNA polymerase subunit beta</fullName>
    </recommendedName>
</protein>